<dbReference type="InterPro" id="IPR052403">
    <property type="entry name" value="LINC-complex_assoc"/>
</dbReference>
<dbReference type="CDD" id="cd00176">
    <property type="entry name" value="SPEC"/>
    <property type="match status" value="1"/>
</dbReference>
<dbReference type="GO" id="GO:0016020">
    <property type="term" value="C:membrane"/>
    <property type="evidence" value="ECO:0007669"/>
    <property type="project" value="UniProtKB-SubCell"/>
</dbReference>
<feature type="region of interest" description="Disordered" evidence="7">
    <location>
        <begin position="968"/>
        <end position="1004"/>
    </location>
</feature>
<keyword evidence="4" id="KW-1133">Transmembrane helix</keyword>
<keyword evidence="6" id="KW-0175">Coiled coil</keyword>
<feature type="coiled-coil region" evidence="6">
    <location>
        <begin position="1656"/>
        <end position="1683"/>
    </location>
</feature>
<feature type="compositionally biased region" description="Basic and acidic residues" evidence="7">
    <location>
        <begin position="221"/>
        <end position="236"/>
    </location>
</feature>
<gene>
    <name evidence="8" type="ORF">BaRGS_00001944</name>
</gene>
<feature type="region of interest" description="Disordered" evidence="7">
    <location>
        <begin position="255"/>
        <end position="386"/>
    </location>
</feature>
<feature type="compositionally biased region" description="Low complexity" evidence="7">
    <location>
        <begin position="325"/>
        <end position="336"/>
    </location>
</feature>
<dbReference type="SUPFAM" id="SSF46966">
    <property type="entry name" value="Spectrin repeat"/>
    <property type="match status" value="2"/>
</dbReference>
<evidence type="ECO:0000256" key="4">
    <source>
        <dbReference type="ARBA" id="ARBA00022989"/>
    </source>
</evidence>
<keyword evidence="3" id="KW-0677">Repeat</keyword>
<feature type="compositionally biased region" description="Low complexity" evidence="7">
    <location>
        <begin position="1257"/>
        <end position="1273"/>
    </location>
</feature>
<reference evidence="8 9" key="1">
    <citation type="journal article" date="2023" name="Sci. Data">
        <title>Genome assembly of the Korean intertidal mud-creeper Batillaria attramentaria.</title>
        <authorList>
            <person name="Patra A.K."/>
            <person name="Ho P.T."/>
            <person name="Jun S."/>
            <person name="Lee S.J."/>
            <person name="Kim Y."/>
            <person name="Won Y.J."/>
        </authorList>
    </citation>
    <scope>NUCLEOTIDE SEQUENCE [LARGE SCALE GENOMIC DNA]</scope>
    <source>
        <strain evidence="8">Wonlab-2016</strain>
    </source>
</reference>
<organism evidence="8 9">
    <name type="scientific">Batillaria attramentaria</name>
    <dbReference type="NCBI Taxonomy" id="370345"/>
    <lineage>
        <taxon>Eukaryota</taxon>
        <taxon>Metazoa</taxon>
        <taxon>Spiralia</taxon>
        <taxon>Lophotrochozoa</taxon>
        <taxon>Mollusca</taxon>
        <taxon>Gastropoda</taxon>
        <taxon>Caenogastropoda</taxon>
        <taxon>Sorbeoconcha</taxon>
        <taxon>Cerithioidea</taxon>
        <taxon>Batillariidae</taxon>
        <taxon>Batillaria</taxon>
    </lineage>
</organism>
<accession>A0ABD0M7E0</accession>
<feature type="compositionally biased region" description="Low complexity" evidence="7">
    <location>
        <begin position="482"/>
        <end position="496"/>
    </location>
</feature>
<feature type="region of interest" description="Disordered" evidence="7">
    <location>
        <begin position="822"/>
        <end position="841"/>
    </location>
</feature>
<evidence type="ECO:0008006" key="10">
    <source>
        <dbReference type="Google" id="ProtNLM"/>
    </source>
</evidence>
<feature type="coiled-coil region" evidence="6">
    <location>
        <begin position="393"/>
        <end position="420"/>
    </location>
</feature>
<keyword evidence="2" id="KW-0812">Transmembrane</keyword>
<keyword evidence="5" id="KW-0472">Membrane</keyword>
<dbReference type="PANTHER" id="PTHR47535:SF1">
    <property type="entry name" value="NESPRIN-1"/>
    <property type="match status" value="1"/>
</dbReference>
<feature type="region of interest" description="Disordered" evidence="7">
    <location>
        <begin position="216"/>
        <end position="238"/>
    </location>
</feature>
<feature type="region of interest" description="Disordered" evidence="7">
    <location>
        <begin position="1065"/>
        <end position="1126"/>
    </location>
</feature>
<feature type="compositionally biased region" description="Basic and acidic residues" evidence="7">
    <location>
        <begin position="968"/>
        <end position="986"/>
    </location>
</feature>
<evidence type="ECO:0000256" key="7">
    <source>
        <dbReference type="SAM" id="MobiDB-lite"/>
    </source>
</evidence>
<feature type="region of interest" description="Disordered" evidence="7">
    <location>
        <begin position="441"/>
        <end position="514"/>
    </location>
</feature>
<dbReference type="PANTHER" id="PTHR47535">
    <property type="entry name" value="MUSCLE-SPECIFIC PROTEIN 300 KDA, ISOFORM G"/>
    <property type="match status" value="1"/>
</dbReference>
<comment type="subcellular location">
    <subcellularLocation>
        <location evidence="1">Membrane</location>
    </subcellularLocation>
</comment>
<feature type="compositionally biased region" description="Polar residues" evidence="7">
    <location>
        <begin position="1238"/>
        <end position="1248"/>
    </location>
</feature>
<dbReference type="SMART" id="SM00150">
    <property type="entry name" value="SPEC"/>
    <property type="match status" value="2"/>
</dbReference>
<protein>
    <recommendedName>
        <fullName evidence="10">KASH domain-containing protein</fullName>
    </recommendedName>
</protein>
<name>A0ABD0M7E0_9CAEN</name>
<evidence type="ECO:0000313" key="9">
    <source>
        <dbReference type="Proteomes" id="UP001519460"/>
    </source>
</evidence>
<dbReference type="Gene3D" id="1.20.58.60">
    <property type="match status" value="2"/>
</dbReference>
<feature type="compositionally biased region" description="Polar residues" evidence="7">
    <location>
        <begin position="354"/>
        <end position="366"/>
    </location>
</feature>
<evidence type="ECO:0000256" key="6">
    <source>
        <dbReference type="SAM" id="Coils"/>
    </source>
</evidence>
<feature type="compositionally biased region" description="Polar residues" evidence="7">
    <location>
        <begin position="1194"/>
        <end position="1227"/>
    </location>
</feature>
<dbReference type="InterPro" id="IPR018159">
    <property type="entry name" value="Spectrin/alpha-actinin"/>
</dbReference>
<keyword evidence="9" id="KW-1185">Reference proteome</keyword>
<feature type="compositionally biased region" description="Low complexity" evidence="7">
    <location>
        <begin position="825"/>
        <end position="841"/>
    </location>
</feature>
<evidence type="ECO:0000256" key="2">
    <source>
        <dbReference type="ARBA" id="ARBA00022692"/>
    </source>
</evidence>
<dbReference type="Proteomes" id="UP001519460">
    <property type="component" value="Unassembled WGS sequence"/>
</dbReference>
<feature type="compositionally biased region" description="Acidic residues" evidence="7">
    <location>
        <begin position="458"/>
        <end position="468"/>
    </location>
</feature>
<evidence type="ECO:0000256" key="5">
    <source>
        <dbReference type="ARBA" id="ARBA00023136"/>
    </source>
</evidence>
<feature type="compositionally biased region" description="Basic and acidic residues" evidence="7">
    <location>
        <begin position="995"/>
        <end position="1004"/>
    </location>
</feature>
<feature type="compositionally biased region" description="Basic and acidic residues" evidence="7">
    <location>
        <begin position="272"/>
        <end position="290"/>
    </location>
</feature>
<feature type="region of interest" description="Disordered" evidence="7">
    <location>
        <begin position="1194"/>
        <end position="1286"/>
    </location>
</feature>
<feature type="compositionally biased region" description="Polar residues" evidence="7">
    <location>
        <begin position="1087"/>
        <end position="1096"/>
    </location>
</feature>
<feature type="region of interest" description="Disordered" evidence="7">
    <location>
        <begin position="849"/>
        <end position="919"/>
    </location>
</feature>
<feature type="compositionally biased region" description="Polar residues" evidence="7">
    <location>
        <begin position="497"/>
        <end position="509"/>
    </location>
</feature>
<proteinExistence type="predicted"/>
<evidence type="ECO:0000256" key="1">
    <source>
        <dbReference type="ARBA" id="ARBA00004370"/>
    </source>
</evidence>
<comment type="caution">
    <text evidence="8">The sequence shown here is derived from an EMBL/GenBank/DDBJ whole genome shotgun (WGS) entry which is preliminary data.</text>
</comment>
<sequence>MLNWTSLVRLHCSTSTTAFYRAFGTKCSQSMRKGRCFLCGQSEPAKSIPHYRQMRARLSVTMKLVAEAGHQQEAVDVLLDRGRRYLYQRANITLEVDLENLAFLWNAYTKQLYSLHDPLEPPPFTPEHSFSASLRGKENLQSTPVRWRKSGKAFSESNGVLPAEFSPDYPKCKLPFEADESFNSADPEPFNPNTTFSLHKEAHSPNEACNPKIISASPEQHSGRGEEKFSQEESTREVVGVRPVAENTAAVPVAVGNTSAVSSQDCVDEESKEPSGEDRGKCSPRPEKSKIIAVSNWPDNNGKGWLRVPGEGIFTSRQRQKQRLRLSSNGDTSLSSDSDRSSNGVAEDGRSLESESPTAVNQTQAQVDDDGDQCMLPARRSSDQSADQLDGLLAGLSNDLSDLRALEEKLTMELEAAAREINGSLMDASISESRMDLSTGILDESNTSSSEAKTADESGTDNPDDLDFPTEPKRRRMNLDTPSSLSSCSGSPLISGDNSLNVTPSSSPAGTLRRDFKKHYKKDELWKSTESDLSHDEDFVPNVSFAEFLKQYQELIDWLNQAQRNTQRTVTSLSEKYLNQTYHEEMLEKSPRREFLHKYAQQLLLRYPSLRDQVNTRLQRLNNQWQAVEAAIASHHGYQNMDCMLQDLECDLAALRRWLNATESRLLPLTIRADWSDSELEERLKEHQLLQQDIESHSRIVSAVLKLSERLEHVRAACPTEADCESLQLVAINLEKRWHGIWLQSLEWQCRLEEAINRRKGLYGSTFNFSSFTLPTLDESCGVVSDLDLKADTSILSSSNGSLIELSDDSLLFIGARTEHRVAETPSPTSPLSPLTSLHLPSLRSPKLTNFLDRSSGDSANISESESKMGDSPQGVSPRGRADLSMSMSSDGEADPAALKAQQEPKDIGYSSESQSNDETELQQIALEYRYQGLCEVASDSPLGEKMAIPPTGGVRQDYYCMTHVDLDSTDKTTDDGNTTDDKMSPEHAQAANKETGDAGKSGSHEDIAVKSWLESSDEAEVGARADADMLPPAQDCAYRLTGNLSESDSSTESKEKIKYLIEHAEDLVKTSPRGTAPGSPEKRPSPSKQTQTICTETSSVESSCDASSENSEESGAEEFSTATDDADETLFDSVINLDSTANNSSEDIKSFVTSPVAVDSARLRKQTGPRSRKDRPWSVVGLQDLKKIDFQPLSTSESAIDRMQPQTDTDSSTSQFLSPSHSSTFPRRTRNRAFQRAFSSCEQTSPRATKRKLKYSSSSSATDSQTSRSSTTKMAASTEEEDNSRTLMYSSIEQMRFQGTASSLTESESETTDDYLTAPMDEVMTSADEDPHNSTGSFSENAWDPYQMMYPTASEDATEEVLHWEPVDDMEFDDEFQLKGSSILKDAIGRRAAKDKLKLKPMRSPGACEDSDSDMEDFRSVLEDSEMCLKVVDHSLKKKRHNPMGTGLAKSGKYAEMVATCETNISCVKNVCQHLTSEDIGMNDVQRVQDLLHQWEKLHELATERHQQAQQLSATSDAIKDMKKTLEGACQCLMYDSFSSKEELEATITELRVKQQKLEEQRCAIRDQQGALHDFLRHYPSINITKYQEEFAVLETSTLQAQDKVSSQLGELENNWAVWCEYLEGKQELDMWMAADRDRLYAMLCQREAGQLLTKKDVLKELETLQNNLSMYETKLAVLQAMHNRLTHCSSDDAQRTMLASIADLRNQLLTVSDRCRQMYRDMEEDEALPVDDTQFGRLAMSAATVHESYKNSRTLEQLNKFDSTAAANTGSYGTSRLACSSAWSWLRSVPVQIVALMMVAGLVYVLDPDILSGLANFSVTISPELRHVNGPPPL</sequence>
<evidence type="ECO:0000313" key="8">
    <source>
        <dbReference type="EMBL" id="KAK7507093.1"/>
    </source>
</evidence>
<dbReference type="EMBL" id="JACVVK020000005">
    <property type="protein sequence ID" value="KAK7507093.1"/>
    <property type="molecule type" value="Genomic_DNA"/>
</dbReference>
<feature type="compositionally biased region" description="Polar residues" evidence="7">
    <location>
        <begin position="256"/>
        <end position="265"/>
    </location>
</feature>
<evidence type="ECO:0000256" key="3">
    <source>
        <dbReference type="ARBA" id="ARBA00022737"/>
    </source>
</evidence>
<feature type="compositionally biased region" description="Low complexity" evidence="7">
    <location>
        <begin position="1097"/>
        <end position="1110"/>
    </location>
</feature>